<evidence type="ECO:0000256" key="1">
    <source>
        <dbReference type="SAM" id="Phobius"/>
    </source>
</evidence>
<dbReference type="Proteomes" id="UP000824120">
    <property type="component" value="Chromosome 8"/>
</dbReference>
<dbReference type="AlphaFoldDB" id="A0A9J5XU00"/>
<sequence>MDVCYDLSNGVSWSQGANRLIIKLKRATKQLVPRGKQGNFQAQTSLKEEKTISYRYFCAIVHGFFVIWNFGLFLPKFFIDVLQHLNNGVSWSQGTNKHIFKFKRAPK</sequence>
<protein>
    <submittedName>
        <fullName evidence="2">Uncharacterized protein</fullName>
    </submittedName>
</protein>
<proteinExistence type="predicted"/>
<keyword evidence="3" id="KW-1185">Reference proteome</keyword>
<keyword evidence="1" id="KW-0812">Transmembrane</keyword>
<feature type="transmembrane region" description="Helical" evidence="1">
    <location>
        <begin position="54"/>
        <end position="74"/>
    </location>
</feature>
<evidence type="ECO:0000313" key="3">
    <source>
        <dbReference type="Proteomes" id="UP000824120"/>
    </source>
</evidence>
<dbReference type="EMBL" id="JACXVP010000008">
    <property type="protein sequence ID" value="KAG5591234.1"/>
    <property type="molecule type" value="Genomic_DNA"/>
</dbReference>
<evidence type="ECO:0000313" key="2">
    <source>
        <dbReference type="EMBL" id="KAG5591234.1"/>
    </source>
</evidence>
<accession>A0A9J5XU00</accession>
<keyword evidence="1" id="KW-1133">Transmembrane helix</keyword>
<gene>
    <name evidence="2" type="ORF">H5410_041748</name>
</gene>
<name>A0A9J5XU00_SOLCO</name>
<organism evidence="2 3">
    <name type="scientific">Solanum commersonii</name>
    <name type="common">Commerson's wild potato</name>
    <name type="synonym">Commerson's nightshade</name>
    <dbReference type="NCBI Taxonomy" id="4109"/>
    <lineage>
        <taxon>Eukaryota</taxon>
        <taxon>Viridiplantae</taxon>
        <taxon>Streptophyta</taxon>
        <taxon>Embryophyta</taxon>
        <taxon>Tracheophyta</taxon>
        <taxon>Spermatophyta</taxon>
        <taxon>Magnoliopsida</taxon>
        <taxon>eudicotyledons</taxon>
        <taxon>Gunneridae</taxon>
        <taxon>Pentapetalae</taxon>
        <taxon>asterids</taxon>
        <taxon>lamiids</taxon>
        <taxon>Solanales</taxon>
        <taxon>Solanaceae</taxon>
        <taxon>Solanoideae</taxon>
        <taxon>Solaneae</taxon>
        <taxon>Solanum</taxon>
    </lineage>
</organism>
<comment type="caution">
    <text evidence="2">The sequence shown here is derived from an EMBL/GenBank/DDBJ whole genome shotgun (WGS) entry which is preliminary data.</text>
</comment>
<reference evidence="2 3" key="1">
    <citation type="submission" date="2020-09" db="EMBL/GenBank/DDBJ databases">
        <title>De no assembly of potato wild relative species, Solanum commersonii.</title>
        <authorList>
            <person name="Cho K."/>
        </authorList>
    </citation>
    <scope>NUCLEOTIDE SEQUENCE [LARGE SCALE GENOMIC DNA]</scope>
    <source>
        <strain evidence="2">LZ3.2</strain>
        <tissue evidence="2">Leaf</tissue>
    </source>
</reference>
<keyword evidence="1" id="KW-0472">Membrane</keyword>